<gene>
    <name evidence="1" type="ORF">JAN5088_03311</name>
</gene>
<dbReference type="InterPro" id="IPR015943">
    <property type="entry name" value="WD40/YVTN_repeat-like_dom_sf"/>
</dbReference>
<evidence type="ECO:0008006" key="3">
    <source>
        <dbReference type="Google" id="ProtNLM"/>
    </source>
</evidence>
<dbReference type="Proteomes" id="UP000048908">
    <property type="component" value="Unassembled WGS sequence"/>
</dbReference>
<dbReference type="SUPFAM" id="SSF110296">
    <property type="entry name" value="Oligoxyloglucan reducing end-specific cellobiohydrolase"/>
    <property type="match status" value="1"/>
</dbReference>
<organism evidence="1 2">
    <name type="scientific">Jannaschia rubra</name>
    <dbReference type="NCBI Taxonomy" id="282197"/>
    <lineage>
        <taxon>Bacteria</taxon>
        <taxon>Pseudomonadati</taxon>
        <taxon>Pseudomonadota</taxon>
        <taxon>Alphaproteobacteria</taxon>
        <taxon>Rhodobacterales</taxon>
        <taxon>Roseobacteraceae</taxon>
        <taxon>Jannaschia</taxon>
    </lineage>
</organism>
<proteinExistence type="predicted"/>
<evidence type="ECO:0000313" key="2">
    <source>
        <dbReference type="Proteomes" id="UP000048908"/>
    </source>
</evidence>
<name>A0A0M6XWQ1_9RHOB</name>
<dbReference type="PROSITE" id="PS51318">
    <property type="entry name" value="TAT"/>
    <property type="match status" value="1"/>
</dbReference>
<dbReference type="InterPro" id="IPR052025">
    <property type="entry name" value="Xyloglucanase_GH74"/>
</dbReference>
<accession>A0A0M6XWQ1</accession>
<protein>
    <recommendedName>
        <fullName evidence="3">Ycf48-like protein</fullName>
    </recommendedName>
</protein>
<dbReference type="RefSeq" id="WP_233489826.1">
    <property type="nucleotide sequence ID" value="NZ_CXPG01000022.1"/>
</dbReference>
<dbReference type="AlphaFoldDB" id="A0A0M6XWQ1"/>
<evidence type="ECO:0000313" key="1">
    <source>
        <dbReference type="EMBL" id="CTQ34515.1"/>
    </source>
</evidence>
<dbReference type="PANTHER" id="PTHR43739">
    <property type="entry name" value="XYLOGLUCANASE (EUROFUNG)"/>
    <property type="match status" value="1"/>
</dbReference>
<dbReference type="InterPro" id="IPR006311">
    <property type="entry name" value="TAT_signal"/>
</dbReference>
<sequence length="329" mass="33674">MTRSSDPARPRRSTFAFPVRRENAALSRRSLLHSAVGALGLLALPFGVQAAEPAPLSPTALAFEGDALLIAGETFTRSGDGGAIQTSDPASNGGGVLALATHPDRPGRVVVGLATGGLAISQDGGRSWERPGGGLPDAPVAAVAVAAAEPDTLYASVQGDGLWQSEDAGQSWTFVMDRPWLAEAERDSLTLASVDLATGMGGIWIYAGTESGLTRVPDCFCRWQDVQPGDAMDALVSGDALPPEAPLPAGEPIRALASAPAAPETLYAALPSGIWASRDAGVVWSRAAEGDAAAVAVHPVDPNHVVAALDGDLRQSRDGGATWTAYAAE</sequence>
<dbReference type="Gene3D" id="2.130.10.10">
    <property type="entry name" value="YVTN repeat-like/Quinoprotein amine dehydrogenase"/>
    <property type="match status" value="3"/>
</dbReference>
<dbReference type="PANTHER" id="PTHR43739:SF5">
    <property type="entry name" value="EXO-ALPHA-SIALIDASE"/>
    <property type="match status" value="1"/>
</dbReference>
<dbReference type="GO" id="GO:0010411">
    <property type="term" value="P:xyloglucan metabolic process"/>
    <property type="evidence" value="ECO:0007669"/>
    <property type="project" value="TreeGrafter"/>
</dbReference>
<dbReference type="EMBL" id="CXPG01000022">
    <property type="protein sequence ID" value="CTQ34515.1"/>
    <property type="molecule type" value="Genomic_DNA"/>
</dbReference>
<reference evidence="1 2" key="1">
    <citation type="submission" date="2015-07" db="EMBL/GenBank/DDBJ databases">
        <authorList>
            <person name="Noorani M."/>
        </authorList>
    </citation>
    <scope>NUCLEOTIDE SEQUENCE [LARGE SCALE GENOMIC DNA]</scope>
    <source>
        <strain evidence="1 2">CECT 5088</strain>
    </source>
</reference>
<keyword evidence="2" id="KW-1185">Reference proteome</keyword>